<reference evidence="1 2" key="1">
    <citation type="submission" date="2020-08" db="EMBL/GenBank/DDBJ databases">
        <title>Genomic Encyclopedia of Type Strains, Phase IV (KMG-IV): sequencing the most valuable type-strain genomes for metagenomic binning, comparative biology and taxonomic classification.</title>
        <authorList>
            <person name="Goeker M."/>
        </authorList>
    </citation>
    <scope>NUCLEOTIDE SEQUENCE [LARGE SCALE GENOMIC DNA]</scope>
    <source>
        <strain evidence="1 2">DSM 5391</strain>
    </source>
</reference>
<dbReference type="InterPro" id="IPR025616">
    <property type="entry name" value="YpjP"/>
</dbReference>
<dbReference type="Pfam" id="PF14005">
    <property type="entry name" value="YpjP"/>
    <property type="match status" value="1"/>
</dbReference>
<proteinExistence type="predicted"/>
<sequence>MPKWLRKSLVILVTVITFGMVTPQVLSNNPNEANKQEKRNMIEALPLVAEATNHSPAALAERDAFIQEMVKQAESQAYLKFGAKIKPVIEDEFREIILPNIEKAIEEIALQFPEDDLSHLSVTEMPGGGQSEKIFHIMNQKTKQDVIRFHVRRDHPPQEGFTFNFHYHTVHDQFQLHHELGVIYWDKNTPPKWMS</sequence>
<evidence type="ECO:0008006" key="3">
    <source>
        <dbReference type="Google" id="ProtNLM"/>
    </source>
</evidence>
<comment type="caution">
    <text evidence="1">The sequence shown here is derived from an EMBL/GenBank/DDBJ whole genome shotgun (WGS) entry which is preliminary data.</text>
</comment>
<dbReference type="Proteomes" id="UP000531594">
    <property type="component" value="Unassembled WGS sequence"/>
</dbReference>
<organism evidence="1 2">
    <name type="scientific">Bacillus benzoevorans</name>
    <dbReference type="NCBI Taxonomy" id="1456"/>
    <lineage>
        <taxon>Bacteria</taxon>
        <taxon>Bacillati</taxon>
        <taxon>Bacillota</taxon>
        <taxon>Bacilli</taxon>
        <taxon>Bacillales</taxon>
        <taxon>Bacillaceae</taxon>
        <taxon>Bacillus</taxon>
    </lineage>
</organism>
<keyword evidence="2" id="KW-1185">Reference proteome</keyword>
<name>A0A7X0LU57_9BACI</name>
<accession>A0A7X0LU57</accession>
<evidence type="ECO:0000313" key="1">
    <source>
        <dbReference type="EMBL" id="MBB6444611.1"/>
    </source>
</evidence>
<evidence type="ECO:0000313" key="2">
    <source>
        <dbReference type="Proteomes" id="UP000531594"/>
    </source>
</evidence>
<dbReference type="RefSeq" id="WP_184523860.1">
    <property type="nucleotide sequence ID" value="NZ_JACHGK010000003.1"/>
</dbReference>
<protein>
    <recommendedName>
        <fullName evidence="3">YpjP-like protein</fullName>
    </recommendedName>
</protein>
<dbReference type="AlphaFoldDB" id="A0A7X0LU57"/>
<dbReference type="EMBL" id="JACHGK010000003">
    <property type="protein sequence ID" value="MBB6444611.1"/>
    <property type="molecule type" value="Genomic_DNA"/>
</dbReference>
<gene>
    <name evidence="1" type="ORF">HNR53_001220</name>
</gene>